<dbReference type="Pfam" id="PF00293">
    <property type="entry name" value="NUDIX"/>
    <property type="match status" value="1"/>
</dbReference>
<keyword evidence="3" id="KW-0479">Metal-binding</keyword>
<protein>
    <submittedName>
        <fullName evidence="8">8-oxo-dGTP diphosphatase</fullName>
        <ecNumber evidence="8">3.6.1.55</ecNumber>
    </submittedName>
</protein>
<feature type="domain" description="Nudix hydrolase" evidence="7">
    <location>
        <begin position="46"/>
        <end position="161"/>
    </location>
</feature>
<gene>
    <name evidence="8" type="primary">mutT_1</name>
    <name evidence="8" type="ORF">ENKNEFLB_00395</name>
</gene>
<evidence type="ECO:0000313" key="8">
    <source>
        <dbReference type="EMBL" id="QVT78023.1"/>
    </source>
</evidence>
<dbReference type="InterPro" id="IPR000086">
    <property type="entry name" value="NUDIX_hydrolase_dom"/>
</dbReference>
<name>A0ABX8EFZ1_9ACTN</name>
<dbReference type="GO" id="GO:0035539">
    <property type="term" value="F:8-oxo-7,8-dihydrodeoxyguanosine triphosphate pyrophosphatase activity"/>
    <property type="evidence" value="ECO:0007669"/>
    <property type="project" value="UniProtKB-EC"/>
</dbReference>
<accession>A0ABX8EFZ1</accession>
<keyword evidence="9" id="KW-1185">Reference proteome</keyword>
<dbReference type="InterPro" id="IPR020084">
    <property type="entry name" value="NUDIX_hydrolase_CS"/>
</dbReference>
<sequence length="242" mass="26654">MSTHAGRAPEVPAGMPEWLRPVAERAGGITVHDLTRFLPPEDAEPRRGAVLMLFGEGERGPELLLTERAHGMRSHPGQVSFPGGGIDPGETTAEAALREAWEETGLDPTGVEVFAELPELWLPPSNFAVTPVLAWWREPGPVHVASPEEVHAIHRVVLRELVDPEHRIRVRGPSGWVGPGYLIGDDKDVICWGFTAGIISRLFDVLGWTEEVDDAPMHDLPDYMLVGRRVDREPVRESLEDG</sequence>
<dbReference type="EMBL" id="CP075371">
    <property type="protein sequence ID" value="QVT78023.1"/>
    <property type="molecule type" value="Genomic_DNA"/>
</dbReference>
<comment type="cofactor">
    <cofactor evidence="2">
        <name>Mg(2+)</name>
        <dbReference type="ChEBI" id="CHEBI:18420"/>
    </cofactor>
</comment>
<evidence type="ECO:0000256" key="5">
    <source>
        <dbReference type="ARBA" id="ARBA00022842"/>
    </source>
</evidence>
<keyword evidence="6" id="KW-0464">Manganese</keyword>
<dbReference type="PANTHER" id="PTHR12992">
    <property type="entry name" value="NUDIX HYDROLASE"/>
    <property type="match status" value="1"/>
</dbReference>
<evidence type="ECO:0000256" key="2">
    <source>
        <dbReference type="ARBA" id="ARBA00001946"/>
    </source>
</evidence>
<dbReference type="InterPro" id="IPR000059">
    <property type="entry name" value="NUDIX_hydrolase_NudL_CS"/>
</dbReference>
<dbReference type="PROSITE" id="PS00893">
    <property type="entry name" value="NUDIX_BOX"/>
    <property type="match status" value="1"/>
</dbReference>
<proteinExistence type="predicted"/>
<keyword evidence="4 8" id="KW-0378">Hydrolase</keyword>
<evidence type="ECO:0000256" key="6">
    <source>
        <dbReference type="ARBA" id="ARBA00023211"/>
    </source>
</evidence>
<evidence type="ECO:0000259" key="7">
    <source>
        <dbReference type="Pfam" id="PF00293"/>
    </source>
</evidence>
<dbReference type="PANTHER" id="PTHR12992:SF11">
    <property type="entry name" value="MITOCHONDRIAL COENZYME A DIPHOSPHATASE NUDT8"/>
    <property type="match status" value="1"/>
</dbReference>
<dbReference type="CDD" id="cd03426">
    <property type="entry name" value="NUDIX_CoAse_Nudt7"/>
    <property type="match status" value="1"/>
</dbReference>
<evidence type="ECO:0000256" key="1">
    <source>
        <dbReference type="ARBA" id="ARBA00001936"/>
    </source>
</evidence>
<dbReference type="InterPro" id="IPR045121">
    <property type="entry name" value="CoAse"/>
</dbReference>
<evidence type="ECO:0000313" key="9">
    <source>
        <dbReference type="Proteomes" id="UP000679307"/>
    </source>
</evidence>
<organism evidence="8 9">
    <name type="scientific">Nocardioides aquaticus</name>
    <dbReference type="NCBI Taxonomy" id="160826"/>
    <lineage>
        <taxon>Bacteria</taxon>
        <taxon>Bacillati</taxon>
        <taxon>Actinomycetota</taxon>
        <taxon>Actinomycetes</taxon>
        <taxon>Propionibacteriales</taxon>
        <taxon>Nocardioidaceae</taxon>
        <taxon>Nocardioides</taxon>
    </lineage>
</organism>
<dbReference type="RefSeq" id="WP_246535788.1">
    <property type="nucleotide sequence ID" value="NZ_BAAAHS010000060.1"/>
</dbReference>
<evidence type="ECO:0000256" key="3">
    <source>
        <dbReference type="ARBA" id="ARBA00022723"/>
    </source>
</evidence>
<evidence type="ECO:0000256" key="4">
    <source>
        <dbReference type="ARBA" id="ARBA00022801"/>
    </source>
</evidence>
<keyword evidence="5" id="KW-0460">Magnesium</keyword>
<dbReference type="EC" id="3.6.1.55" evidence="8"/>
<dbReference type="Proteomes" id="UP000679307">
    <property type="component" value="Chromosome"/>
</dbReference>
<comment type="cofactor">
    <cofactor evidence="1">
        <name>Mn(2+)</name>
        <dbReference type="ChEBI" id="CHEBI:29035"/>
    </cofactor>
</comment>
<dbReference type="PROSITE" id="PS01293">
    <property type="entry name" value="NUDIX_COA"/>
    <property type="match status" value="1"/>
</dbReference>
<reference evidence="8 9" key="1">
    <citation type="submission" date="2021-05" db="EMBL/GenBank/DDBJ databases">
        <title>Complete genome of Nocardioides aquaticus KCTC 9944T isolated from meromictic and hypersaline Ekho Lake, Antarctica.</title>
        <authorList>
            <person name="Hwang K."/>
            <person name="Kim K.M."/>
            <person name="Choe H."/>
        </authorList>
    </citation>
    <scope>NUCLEOTIDE SEQUENCE [LARGE SCALE GENOMIC DNA]</scope>
    <source>
        <strain evidence="8 9">KCTC 9944</strain>
    </source>
</reference>